<keyword evidence="1" id="KW-0472">Membrane</keyword>
<sequence>YIKAVWKLRKNVRPQHTRTDARHYEASKLLSKYLSRVYRVETICRSRYCSVDRSRVGYFINSILLYLIYLLWPRVVQFCSDSSNKFWL</sequence>
<proteinExistence type="predicted"/>
<reference evidence="2" key="2">
    <citation type="submission" date="2013-05" db="EMBL/GenBank/DDBJ databases">
        <authorList>
            <person name="Carter J.-M."/>
            <person name="Baker S.C."/>
            <person name="Pink R."/>
            <person name="Carter D.R.F."/>
            <person name="Collins A."/>
            <person name="Tomlin J."/>
            <person name="Gibbs M."/>
            <person name="Breuker C.J."/>
        </authorList>
    </citation>
    <scope>NUCLEOTIDE SEQUENCE</scope>
    <source>
        <tissue evidence="2">Ovary</tissue>
    </source>
</reference>
<protein>
    <submittedName>
        <fullName evidence="2">Uncharacterized protein</fullName>
    </submittedName>
</protein>
<name>S4P425_9NEOP</name>
<evidence type="ECO:0000313" key="2">
    <source>
        <dbReference type="EMBL" id="JAA86356.1"/>
    </source>
</evidence>
<dbReference type="EMBL" id="GAIX01006204">
    <property type="protein sequence ID" value="JAA86356.1"/>
    <property type="molecule type" value="Transcribed_RNA"/>
</dbReference>
<accession>S4P425</accession>
<keyword evidence="1" id="KW-0812">Transmembrane</keyword>
<evidence type="ECO:0000256" key="1">
    <source>
        <dbReference type="SAM" id="Phobius"/>
    </source>
</evidence>
<feature type="non-terminal residue" evidence="2">
    <location>
        <position position="1"/>
    </location>
</feature>
<keyword evidence="1" id="KW-1133">Transmembrane helix</keyword>
<organism evidence="2">
    <name type="scientific">Pararge aegeria</name>
    <name type="common">speckled wood butterfly</name>
    <dbReference type="NCBI Taxonomy" id="116150"/>
    <lineage>
        <taxon>Eukaryota</taxon>
        <taxon>Metazoa</taxon>
        <taxon>Ecdysozoa</taxon>
        <taxon>Arthropoda</taxon>
        <taxon>Hexapoda</taxon>
        <taxon>Insecta</taxon>
        <taxon>Pterygota</taxon>
        <taxon>Neoptera</taxon>
        <taxon>Endopterygota</taxon>
        <taxon>Lepidoptera</taxon>
        <taxon>Glossata</taxon>
        <taxon>Ditrysia</taxon>
        <taxon>Papilionoidea</taxon>
        <taxon>Nymphalidae</taxon>
        <taxon>Satyrinae</taxon>
        <taxon>Satyrini</taxon>
        <taxon>Parargina</taxon>
        <taxon>Pararge</taxon>
    </lineage>
</organism>
<reference evidence="2" key="1">
    <citation type="journal article" date="2013" name="BMC Genomics">
        <title>Unscrambling butterfly oogenesis.</title>
        <authorList>
            <person name="Carter J.M."/>
            <person name="Baker S.C."/>
            <person name="Pink R."/>
            <person name="Carter D.R."/>
            <person name="Collins A."/>
            <person name="Tomlin J."/>
            <person name="Gibbs M."/>
            <person name="Breuker C.J."/>
        </authorList>
    </citation>
    <scope>NUCLEOTIDE SEQUENCE</scope>
    <source>
        <tissue evidence="2">Ovary</tissue>
    </source>
</reference>
<dbReference type="AlphaFoldDB" id="S4P425"/>
<feature type="transmembrane region" description="Helical" evidence="1">
    <location>
        <begin position="55"/>
        <end position="72"/>
    </location>
</feature>